<evidence type="ECO:0000259" key="1">
    <source>
        <dbReference type="SMART" id="SM00198"/>
    </source>
</evidence>
<dbReference type="OMA" id="CAVKECE"/>
<dbReference type="WBParaSite" id="NBR_0001868601-mRNA-1">
    <property type="protein sequence ID" value="NBR_0001868601-mRNA-1"/>
    <property type="gene ID" value="NBR_0001868601"/>
</dbReference>
<dbReference type="GO" id="GO:0005576">
    <property type="term" value="C:extracellular region"/>
    <property type="evidence" value="ECO:0007669"/>
    <property type="project" value="InterPro"/>
</dbReference>
<dbReference type="PRINTS" id="PR00837">
    <property type="entry name" value="V5TPXLIKE"/>
</dbReference>
<protein>
    <submittedName>
        <fullName evidence="4">SCP domain-containing protein</fullName>
    </submittedName>
</protein>
<dbReference type="CDD" id="cd05380">
    <property type="entry name" value="CAP_euk"/>
    <property type="match status" value="1"/>
</dbReference>
<accession>A0A0N4YN85</accession>
<dbReference type="InterPro" id="IPR014044">
    <property type="entry name" value="CAP_dom"/>
</dbReference>
<organism evidence="4">
    <name type="scientific">Nippostrongylus brasiliensis</name>
    <name type="common">Rat hookworm</name>
    <dbReference type="NCBI Taxonomy" id="27835"/>
    <lineage>
        <taxon>Eukaryota</taxon>
        <taxon>Metazoa</taxon>
        <taxon>Ecdysozoa</taxon>
        <taxon>Nematoda</taxon>
        <taxon>Chromadorea</taxon>
        <taxon>Rhabditida</taxon>
        <taxon>Rhabditina</taxon>
        <taxon>Rhabditomorpha</taxon>
        <taxon>Strongyloidea</taxon>
        <taxon>Heligmosomidae</taxon>
        <taxon>Nippostrongylus</taxon>
    </lineage>
</organism>
<keyword evidence="3" id="KW-1185">Reference proteome</keyword>
<gene>
    <name evidence="2" type="ORF">NBR_LOCUS18687</name>
</gene>
<reference evidence="4" key="1">
    <citation type="submission" date="2017-02" db="UniProtKB">
        <authorList>
            <consortium name="WormBaseParasite"/>
        </authorList>
    </citation>
    <scope>IDENTIFICATION</scope>
</reference>
<dbReference type="PANTHER" id="PTHR10334">
    <property type="entry name" value="CYSTEINE-RICH SECRETORY PROTEIN-RELATED"/>
    <property type="match status" value="1"/>
</dbReference>
<dbReference type="AlphaFoldDB" id="A0A0N4YN85"/>
<evidence type="ECO:0000313" key="2">
    <source>
        <dbReference type="EMBL" id="VDL82412.1"/>
    </source>
</evidence>
<dbReference type="InterPro" id="IPR001283">
    <property type="entry name" value="CRISP-related"/>
</dbReference>
<dbReference type="PROSITE" id="PS01009">
    <property type="entry name" value="CRISP_1"/>
    <property type="match status" value="1"/>
</dbReference>
<dbReference type="SUPFAM" id="SSF55797">
    <property type="entry name" value="PR-1-like"/>
    <property type="match status" value="2"/>
</dbReference>
<evidence type="ECO:0000313" key="3">
    <source>
        <dbReference type="Proteomes" id="UP000271162"/>
    </source>
</evidence>
<proteinExistence type="predicted"/>
<dbReference type="InterPro" id="IPR018244">
    <property type="entry name" value="Allrgn_V5/Tpx1_CS"/>
</dbReference>
<dbReference type="InterPro" id="IPR035940">
    <property type="entry name" value="CAP_sf"/>
</dbReference>
<reference evidence="2 3" key="2">
    <citation type="submission" date="2018-11" db="EMBL/GenBank/DDBJ databases">
        <authorList>
            <consortium name="Pathogen Informatics"/>
        </authorList>
    </citation>
    <scope>NUCLEOTIDE SEQUENCE [LARGE SCALE GENOMIC DNA]</scope>
</reference>
<name>A0A0N4YN85_NIPBR</name>
<dbReference type="Gene3D" id="3.40.33.10">
    <property type="entry name" value="CAP"/>
    <property type="match status" value="1"/>
</dbReference>
<dbReference type="STRING" id="27835.A0A0N4YN85"/>
<dbReference type="Proteomes" id="UP000271162">
    <property type="component" value="Unassembled WGS sequence"/>
</dbReference>
<sequence>MTDAFRKKFLDEHNRLRSLVANGRAKDKDGSYVPKAANMLKLKYDCSLERLAAEHVNQCKLAPSKASGARAALGESLIRSTGRTLADQADVMGASPRLGVREDPILIFVSENIERSALEGRIEMNTRYRSINKINSQCKQHVWFIPTVFALSKANCPAILDPDRFYQKRHQTTGLWFLDLEKNGMGRNLTFGAQPDVYKIGHYTQIVWATTRAIGCAVKECEGSTMAVCNYRPTGNILGMMVYKEGEPCSKCPKGARCENGLCVVR</sequence>
<dbReference type="EMBL" id="UYSL01023609">
    <property type="protein sequence ID" value="VDL82412.1"/>
    <property type="molecule type" value="Genomic_DNA"/>
</dbReference>
<feature type="domain" description="SCP" evidence="1">
    <location>
        <begin position="4"/>
        <end position="239"/>
    </location>
</feature>
<dbReference type="SMART" id="SM00198">
    <property type="entry name" value="SCP"/>
    <property type="match status" value="1"/>
</dbReference>
<dbReference type="Pfam" id="PF00188">
    <property type="entry name" value="CAP"/>
    <property type="match status" value="2"/>
</dbReference>
<evidence type="ECO:0000313" key="4">
    <source>
        <dbReference type="WBParaSite" id="NBR_0001868601-mRNA-1"/>
    </source>
</evidence>